<dbReference type="AlphaFoldDB" id="A0A8U0HXG4"/>
<dbReference type="EMBL" id="CP096659">
    <property type="protein sequence ID" value="UPV75336.1"/>
    <property type="molecule type" value="Genomic_DNA"/>
</dbReference>
<protein>
    <submittedName>
        <fullName evidence="3">Enoyl-CoA hydratase/isomerase family protein</fullName>
    </submittedName>
</protein>
<dbReference type="InterPro" id="IPR001753">
    <property type="entry name" value="Enoyl-CoA_hydra/iso"/>
</dbReference>
<keyword evidence="4" id="KW-1185">Reference proteome</keyword>
<dbReference type="GO" id="GO:0003824">
    <property type="term" value="F:catalytic activity"/>
    <property type="evidence" value="ECO:0007669"/>
    <property type="project" value="InterPro"/>
</dbReference>
<dbReference type="RefSeq" id="WP_248651378.1">
    <property type="nucleotide sequence ID" value="NZ_CP096659.1"/>
</dbReference>
<dbReference type="PANTHER" id="PTHR43802:SF1">
    <property type="entry name" value="IP11341P-RELATED"/>
    <property type="match status" value="1"/>
</dbReference>
<dbReference type="CDD" id="cd06558">
    <property type="entry name" value="crotonase-like"/>
    <property type="match status" value="1"/>
</dbReference>
<reference evidence="3 4" key="1">
    <citation type="submission" date="2022-04" db="EMBL/GenBank/DDBJ databases">
        <title>Diverse halophilic archaea isolated from saline environments.</title>
        <authorList>
            <person name="Cui H.-L."/>
        </authorList>
    </citation>
    <scope>NUCLEOTIDE SEQUENCE [LARGE SCALE GENOMIC DNA]</scope>
    <source>
        <strain evidence="3 4">XZYJT49</strain>
    </source>
</reference>
<evidence type="ECO:0000313" key="3">
    <source>
        <dbReference type="EMBL" id="UPV75336.1"/>
    </source>
</evidence>
<evidence type="ECO:0000256" key="2">
    <source>
        <dbReference type="RuleBase" id="RU003707"/>
    </source>
</evidence>
<dbReference type="InterPro" id="IPR029045">
    <property type="entry name" value="ClpP/crotonase-like_dom_sf"/>
</dbReference>
<dbReference type="PROSITE" id="PS00166">
    <property type="entry name" value="ENOYL_COA_HYDRATASE"/>
    <property type="match status" value="1"/>
</dbReference>
<organism evidence="3 4">
    <name type="scientific">Halorussus limi</name>
    <dbReference type="NCBI Taxonomy" id="2938695"/>
    <lineage>
        <taxon>Archaea</taxon>
        <taxon>Methanobacteriati</taxon>
        <taxon>Methanobacteriota</taxon>
        <taxon>Stenosarchaea group</taxon>
        <taxon>Halobacteria</taxon>
        <taxon>Halobacteriales</taxon>
        <taxon>Haladaptataceae</taxon>
        <taxon>Halorussus</taxon>
    </lineage>
</organism>
<evidence type="ECO:0000256" key="1">
    <source>
        <dbReference type="ARBA" id="ARBA00005254"/>
    </source>
</evidence>
<accession>A0A8U0HXG4</accession>
<comment type="similarity">
    <text evidence="1 2">Belongs to the enoyl-CoA hydratase/isomerase family.</text>
</comment>
<dbReference type="SUPFAM" id="SSF52096">
    <property type="entry name" value="ClpP/crotonase"/>
    <property type="match status" value="1"/>
</dbReference>
<dbReference type="KEGG" id="halx:M0R89_04535"/>
<proteinExistence type="inferred from homology"/>
<gene>
    <name evidence="3" type="ORF">M0R89_04535</name>
</gene>
<dbReference type="Proteomes" id="UP000830729">
    <property type="component" value="Chromosome"/>
</dbReference>
<dbReference type="InterPro" id="IPR018376">
    <property type="entry name" value="Enoyl-CoA_hyd/isom_CS"/>
</dbReference>
<dbReference type="GeneID" id="72184440"/>
<dbReference type="Gene3D" id="3.90.226.10">
    <property type="entry name" value="2-enoyl-CoA Hydratase, Chain A, domain 1"/>
    <property type="match status" value="1"/>
</dbReference>
<sequence length="239" mass="25112">MASDTSAIRILDRDRVRVVTLDRPDRRNALTPDALDALEAAVSGADQPVVYLRGAGPAFCAGADLDVVADLDRASAEAFAEHGQRVADAVEEAESAVVAGIDGAARGGGVELALAADLRVATPEATFAEPGVKLGLFGAWGGTVRLPRVVGEGAALDLALSGRTVDAETALRMGLVSRVTDDPRAVADELAANDPETLRAVKARMRDDAPANRRERREAEVFGRLVERHADAIADRRES</sequence>
<dbReference type="Pfam" id="PF00378">
    <property type="entry name" value="ECH_1"/>
    <property type="match status" value="1"/>
</dbReference>
<evidence type="ECO:0000313" key="4">
    <source>
        <dbReference type="Proteomes" id="UP000830729"/>
    </source>
</evidence>
<name>A0A8U0HXG4_9EURY</name>
<dbReference type="PANTHER" id="PTHR43802">
    <property type="entry name" value="ENOYL-COA HYDRATASE"/>
    <property type="match status" value="1"/>
</dbReference>